<protein>
    <submittedName>
        <fullName evidence="2">Phosphoribosyl 1,2-cyclic phosphodiesterase</fullName>
    </submittedName>
</protein>
<organism evidence="2 3">
    <name type="scientific">Peptoniphilus stercorisuis</name>
    <dbReference type="NCBI Taxonomy" id="1436965"/>
    <lineage>
        <taxon>Bacteria</taxon>
        <taxon>Bacillati</taxon>
        <taxon>Bacillota</taxon>
        <taxon>Tissierellia</taxon>
        <taxon>Tissierellales</taxon>
        <taxon>Peptoniphilaceae</taxon>
        <taxon>Peptoniphilus</taxon>
    </lineage>
</organism>
<dbReference type="Proteomes" id="UP001519306">
    <property type="component" value="Unassembled WGS sequence"/>
</dbReference>
<dbReference type="PANTHER" id="PTHR47619">
    <property type="entry name" value="METALLO-HYDROLASE YYCJ-RELATED"/>
    <property type="match status" value="1"/>
</dbReference>
<feature type="domain" description="Metallo-beta-lactamase" evidence="1">
    <location>
        <begin position="11"/>
        <end position="188"/>
    </location>
</feature>
<name>A0ABS4K9U2_9FIRM</name>
<sequence length="261" mass="29641">MKFCSLASGSSGNCEYIEYKDTKILIDAGLSGKKVENLLDSINVDIKSIDAIFVTHEHIDHVKGVGVLARRHKLKVFTNEDTFNSMIPTTKEIDPNNVFFFENEKPFQYKDLYIEPINSFHDCSKGSCFTITGNKKISLVTDTGFVDQNIMEKISDSDLYFIEANHDKEMLLSGSYPWSLKQRILSNHGHLSNENTSNMLQKLLKRNKEIVMLSHLSEDNNLPSVASRTVRNSLLNKNINEGTDYILEVAKRECASTMYEL</sequence>
<comment type="caution">
    <text evidence="2">The sequence shown here is derived from an EMBL/GenBank/DDBJ whole genome shotgun (WGS) entry which is preliminary data.</text>
</comment>
<dbReference type="InterPro" id="IPR052533">
    <property type="entry name" value="WalJ/YycJ-like"/>
</dbReference>
<accession>A0ABS4K9U2</accession>
<dbReference type="InterPro" id="IPR036866">
    <property type="entry name" value="RibonucZ/Hydroxyglut_hydro"/>
</dbReference>
<proteinExistence type="predicted"/>
<reference evidence="2 3" key="1">
    <citation type="submission" date="2021-03" db="EMBL/GenBank/DDBJ databases">
        <title>Genomic Encyclopedia of Type Strains, Phase IV (KMG-IV): sequencing the most valuable type-strain genomes for metagenomic binning, comparative biology and taxonomic classification.</title>
        <authorList>
            <person name="Goeker M."/>
        </authorList>
    </citation>
    <scope>NUCLEOTIDE SEQUENCE [LARGE SCALE GENOMIC DNA]</scope>
    <source>
        <strain evidence="2 3">DSM 27563</strain>
    </source>
</reference>
<dbReference type="RefSeq" id="WP_210059850.1">
    <property type="nucleotide sequence ID" value="NZ_JAGGLJ010000001.1"/>
</dbReference>
<gene>
    <name evidence="2" type="ORF">J2Z71_000060</name>
</gene>
<dbReference type="PANTHER" id="PTHR47619:SF1">
    <property type="entry name" value="EXODEOXYRIBONUCLEASE WALJ"/>
    <property type="match status" value="1"/>
</dbReference>
<dbReference type="SUPFAM" id="SSF56281">
    <property type="entry name" value="Metallo-hydrolase/oxidoreductase"/>
    <property type="match status" value="1"/>
</dbReference>
<dbReference type="EMBL" id="JAGGLJ010000001">
    <property type="protein sequence ID" value="MBP2024545.1"/>
    <property type="molecule type" value="Genomic_DNA"/>
</dbReference>
<keyword evidence="3" id="KW-1185">Reference proteome</keyword>
<dbReference type="SMART" id="SM00849">
    <property type="entry name" value="Lactamase_B"/>
    <property type="match status" value="1"/>
</dbReference>
<dbReference type="InterPro" id="IPR001279">
    <property type="entry name" value="Metallo-B-lactamas"/>
</dbReference>
<dbReference type="Pfam" id="PF12706">
    <property type="entry name" value="Lactamase_B_2"/>
    <property type="match status" value="1"/>
</dbReference>
<evidence type="ECO:0000259" key="1">
    <source>
        <dbReference type="SMART" id="SM00849"/>
    </source>
</evidence>
<dbReference type="Gene3D" id="3.60.15.10">
    <property type="entry name" value="Ribonuclease Z/Hydroxyacylglutathione hydrolase-like"/>
    <property type="match status" value="1"/>
</dbReference>
<evidence type="ECO:0000313" key="3">
    <source>
        <dbReference type="Proteomes" id="UP001519306"/>
    </source>
</evidence>
<evidence type="ECO:0000313" key="2">
    <source>
        <dbReference type="EMBL" id="MBP2024545.1"/>
    </source>
</evidence>